<evidence type="ECO:0000256" key="1">
    <source>
        <dbReference type="SAM" id="MobiDB-lite"/>
    </source>
</evidence>
<feature type="compositionally biased region" description="Basic and acidic residues" evidence="1">
    <location>
        <begin position="59"/>
        <end position="83"/>
    </location>
</feature>
<evidence type="ECO:0000313" key="3">
    <source>
        <dbReference type="Proteomes" id="UP001345013"/>
    </source>
</evidence>
<organism evidence="2 3">
    <name type="scientific">Lithohypha guttulata</name>
    <dbReference type="NCBI Taxonomy" id="1690604"/>
    <lineage>
        <taxon>Eukaryota</taxon>
        <taxon>Fungi</taxon>
        <taxon>Dikarya</taxon>
        <taxon>Ascomycota</taxon>
        <taxon>Pezizomycotina</taxon>
        <taxon>Eurotiomycetes</taxon>
        <taxon>Chaetothyriomycetidae</taxon>
        <taxon>Chaetothyriales</taxon>
        <taxon>Trichomeriaceae</taxon>
        <taxon>Lithohypha</taxon>
    </lineage>
</organism>
<proteinExistence type="predicted"/>
<evidence type="ECO:0000313" key="2">
    <source>
        <dbReference type="EMBL" id="KAK5101484.1"/>
    </source>
</evidence>
<reference evidence="2 3" key="1">
    <citation type="submission" date="2023-08" db="EMBL/GenBank/DDBJ databases">
        <title>Black Yeasts Isolated from many extreme environments.</title>
        <authorList>
            <person name="Coleine C."/>
            <person name="Stajich J.E."/>
            <person name="Selbmann L."/>
        </authorList>
    </citation>
    <scope>NUCLEOTIDE SEQUENCE [LARGE SCALE GENOMIC DNA]</scope>
    <source>
        <strain evidence="2 3">CCFEE 5885</strain>
    </source>
</reference>
<keyword evidence="3" id="KW-1185">Reference proteome</keyword>
<feature type="region of interest" description="Disordered" evidence="1">
    <location>
        <begin position="1"/>
        <end position="33"/>
    </location>
</feature>
<accession>A0ABR0KN62</accession>
<name>A0ABR0KN62_9EURO</name>
<protein>
    <submittedName>
        <fullName evidence="2">Uncharacterized protein</fullName>
    </submittedName>
</protein>
<feature type="compositionally biased region" description="Low complexity" evidence="1">
    <location>
        <begin position="1"/>
        <end position="12"/>
    </location>
</feature>
<dbReference type="EMBL" id="JAVRRG010000004">
    <property type="protein sequence ID" value="KAK5101484.1"/>
    <property type="molecule type" value="Genomic_DNA"/>
</dbReference>
<comment type="caution">
    <text evidence="2">The sequence shown here is derived from an EMBL/GenBank/DDBJ whole genome shotgun (WGS) entry which is preliminary data.</text>
</comment>
<sequence>MSGKGKGKASSSSGGGGGGSGSHKSSSSAGSGGFGQNKGYYPAAYGGSSWSLSGGKAYESSKGRSPDYYDALRPKGSYDRLRR</sequence>
<dbReference type="Proteomes" id="UP001345013">
    <property type="component" value="Unassembled WGS sequence"/>
</dbReference>
<gene>
    <name evidence="2" type="ORF">LTR24_000540</name>
</gene>
<feature type="region of interest" description="Disordered" evidence="1">
    <location>
        <begin position="54"/>
        <end position="83"/>
    </location>
</feature>